<dbReference type="InterPro" id="IPR013780">
    <property type="entry name" value="Glyco_hydro_b"/>
</dbReference>
<dbReference type="Pfam" id="PF21365">
    <property type="entry name" value="Glyco_hydro_31_3rd"/>
    <property type="match status" value="1"/>
</dbReference>
<gene>
    <name evidence="5" type="primary">Contig2823.g3029</name>
    <name evidence="5" type="ORF">STYLEM_12472</name>
</gene>
<dbReference type="InterPro" id="IPR048395">
    <property type="entry name" value="Glyco_hydro_31_C"/>
</dbReference>
<proteinExistence type="inferred from homology"/>
<name>A0A078ANE3_STYLE</name>
<dbReference type="PANTHER" id="PTHR22762:SF133">
    <property type="entry name" value="P-TYPE DOMAIN-CONTAINING PROTEIN"/>
    <property type="match status" value="1"/>
</dbReference>
<dbReference type="InParanoid" id="A0A078ANE3"/>
<dbReference type="Pfam" id="PF01055">
    <property type="entry name" value="Glyco_hydro_31_2nd"/>
    <property type="match status" value="1"/>
</dbReference>
<evidence type="ECO:0000256" key="2">
    <source>
        <dbReference type="SAM" id="Coils"/>
    </source>
</evidence>
<organism evidence="5 6">
    <name type="scientific">Stylonychia lemnae</name>
    <name type="common">Ciliate</name>
    <dbReference type="NCBI Taxonomy" id="5949"/>
    <lineage>
        <taxon>Eukaryota</taxon>
        <taxon>Sar</taxon>
        <taxon>Alveolata</taxon>
        <taxon>Ciliophora</taxon>
        <taxon>Intramacronucleata</taxon>
        <taxon>Spirotrichea</taxon>
        <taxon>Stichotrichia</taxon>
        <taxon>Sporadotrichida</taxon>
        <taxon>Oxytrichidae</taxon>
        <taxon>Stylonychinae</taxon>
        <taxon>Stylonychia</taxon>
    </lineage>
</organism>
<dbReference type="SUPFAM" id="SSF51011">
    <property type="entry name" value="Glycosyl hydrolase domain"/>
    <property type="match status" value="1"/>
</dbReference>
<dbReference type="GO" id="GO:0004553">
    <property type="term" value="F:hydrolase activity, hydrolyzing O-glycosyl compounds"/>
    <property type="evidence" value="ECO:0007669"/>
    <property type="project" value="InterPro"/>
</dbReference>
<feature type="domain" description="Glycoside hydrolase family 31 TIM barrel" evidence="3">
    <location>
        <begin position="263"/>
        <end position="543"/>
    </location>
</feature>
<feature type="coiled-coil region" evidence="2">
    <location>
        <begin position="64"/>
        <end position="91"/>
    </location>
</feature>
<comment type="similarity">
    <text evidence="1">Belongs to the glycosyl hydrolase 31 family.</text>
</comment>
<evidence type="ECO:0000313" key="6">
    <source>
        <dbReference type="Proteomes" id="UP000039865"/>
    </source>
</evidence>
<evidence type="ECO:0000256" key="1">
    <source>
        <dbReference type="ARBA" id="ARBA00007806"/>
    </source>
</evidence>
<sequence length="1131" mass="133243">MRNTAMIKVALFHDQLNILGDDYYLLLYNEGQLFQFQTIRDYQNDRFELPLTDLFKQYKQFQYNEQFKKEISNLKIEVTQQQSQSLSLENEENFQIRVFRKHDSGSKFSYLLDTSNYPTKEATFDSSFYFGEDYIQFSTYLDFEDSILYGLKDTLSQGSDSLTMNTQTNKKFVVWDDHNDLPFLMILSKSRKTCYGLFLMSSDPVEIQTIPSKHRLIFRILGNGIFNMLIYAGPQLKNVIQQHYQTLGQSIIPPYYALGYQQNIFWNYLDYLRSQPFQIDSDQFNEILFRDQIRNLHQKDIKYGLTITPGLSYQATDNSRYYLQFNYEGQNQILFAQFTDKITGAIPNFFNDFTKQKWKQEIRDIMAKLNLDCIWLDKNQIQHRQILTFNEGNLVLPRKKYIFTPGGQDIQSGYLPFDSFFTVERSSNINGSTSPYHQQYKSIDTQRIYRLLQAKNTYEVIHQIQGVQRPFLLASAFTFGMNQYAAKYHQIGGSGWADLKYAFVVSVRNQLVGSFISGASVCGTYGNTMIEDDLCIRWHQITVLKGSQEYLPLTRPILVEFNDEKPSDETDLFKIDNSQAMIGSALLFSPVMQQGNSFNNQNFNQNVYFPNATFYDFYDGSLIPVKSQTYQVKIEKINEIPLFIRGGHIVTFQNVSEKNSKASNREDRVLNTVDLKNKMRVDILVAFEQLNSTEQVSKAEGLYIIDDGQSDQEKKAYNQYDFKVEYQQIQKIIKVSIQKSWFGYDTMIDQENEIIRKNFDRICFYGISVKLMLEQIKIKDLKDSLIQIATSSRQNQKYLNHQQKKKSIKYFQQMPFYQQNEMSTLLPKKQVLRTYREQEEKVSTNETDDIKDQNEIDEQNDDDFQNRFEQQEYKIQKQLNLENIKSVHNFNNDDYKRKVGRPFKGNVDEMSKEPNVPERRSILRGFKKFYAKKEFDGIENCRFIKEILGGLQNDELIQIQDYMNKCKQTQSVDHQKKKILKQLLETGQTVDQYIQVGNGNPSAQQLASIEIPDYFPPPRSRGKKLQTYEPLIGDPCYRYNKSVKEKFFKNTFLSYLFIQFIQFYGKQFLNKKQWKPNTNSEGKMTILKDIIWEFLKLAYRTLEKDQIDYPNLFLKVDSQFCKVQAFYCRSR</sequence>
<evidence type="ECO:0000313" key="5">
    <source>
        <dbReference type="EMBL" id="CDW83426.1"/>
    </source>
</evidence>
<feature type="domain" description="Glycosyl hydrolase family 31 C-terminal" evidence="4">
    <location>
        <begin position="551"/>
        <end position="650"/>
    </location>
</feature>
<accession>A0A078ANE3</accession>
<dbReference type="InterPro" id="IPR017853">
    <property type="entry name" value="GH"/>
</dbReference>
<dbReference type="PANTHER" id="PTHR22762">
    <property type="entry name" value="ALPHA-GLUCOSIDASE"/>
    <property type="match status" value="1"/>
</dbReference>
<keyword evidence="6" id="KW-1185">Reference proteome</keyword>
<dbReference type="Gene3D" id="3.20.20.80">
    <property type="entry name" value="Glycosidases"/>
    <property type="match status" value="1"/>
</dbReference>
<evidence type="ECO:0000259" key="3">
    <source>
        <dbReference type="Pfam" id="PF01055"/>
    </source>
</evidence>
<dbReference type="Gene3D" id="2.60.40.1760">
    <property type="entry name" value="glycosyl hydrolase (family 31)"/>
    <property type="match status" value="1"/>
</dbReference>
<keyword evidence="2" id="KW-0175">Coiled coil</keyword>
<dbReference type="Proteomes" id="UP000039865">
    <property type="component" value="Unassembled WGS sequence"/>
</dbReference>
<dbReference type="AlphaFoldDB" id="A0A078ANE3"/>
<reference evidence="5 6" key="1">
    <citation type="submission" date="2014-06" db="EMBL/GenBank/DDBJ databases">
        <authorList>
            <person name="Swart Estienne"/>
        </authorList>
    </citation>
    <scope>NUCLEOTIDE SEQUENCE [LARGE SCALE GENOMIC DNA]</scope>
    <source>
        <strain evidence="5 6">130c</strain>
    </source>
</reference>
<dbReference type="Gene3D" id="2.60.40.1180">
    <property type="entry name" value="Golgi alpha-mannosidase II"/>
    <property type="match status" value="1"/>
</dbReference>
<dbReference type="SUPFAM" id="SSF51445">
    <property type="entry name" value="(Trans)glycosidases"/>
    <property type="match status" value="1"/>
</dbReference>
<dbReference type="InterPro" id="IPR000322">
    <property type="entry name" value="Glyco_hydro_31_TIM"/>
</dbReference>
<dbReference type="EMBL" id="CCKQ01011842">
    <property type="protein sequence ID" value="CDW83426.1"/>
    <property type="molecule type" value="Genomic_DNA"/>
</dbReference>
<evidence type="ECO:0000259" key="4">
    <source>
        <dbReference type="Pfam" id="PF21365"/>
    </source>
</evidence>
<protein>
    <submittedName>
        <fullName evidence="5">Lysosomal alpha-glucosidase-like</fullName>
    </submittedName>
</protein>
<dbReference type="GO" id="GO:0005975">
    <property type="term" value="P:carbohydrate metabolic process"/>
    <property type="evidence" value="ECO:0007669"/>
    <property type="project" value="InterPro"/>
</dbReference>